<proteinExistence type="predicted"/>
<dbReference type="SUPFAM" id="SSF53335">
    <property type="entry name" value="S-adenosyl-L-methionine-dependent methyltransferases"/>
    <property type="match status" value="1"/>
</dbReference>
<evidence type="ECO:0000313" key="2">
    <source>
        <dbReference type="EMBL" id="PXW97976.1"/>
    </source>
</evidence>
<dbReference type="GO" id="GO:0008757">
    <property type="term" value="F:S-adenosylmethionine-dependent methyltransferase activity"/>
    <property type="evidence" value="ECO:0007669"/>
    <property type="project" value="InterPro"/>
</dbReference>
<dbReference type="EMBL" id="QJJS01000003">
    <property type="protein sequence ID" value="PXW97976.1"/>
    <property type="molecule type" value="Genomic_DNA"/>
</dbReference>
<keyword evidence="2" id="KW-0489">Methyltransferase</keyword>
<gene>
    <name evidence="2" type="ORF">C7444_10367</name>
</gene>
<dbReference type="InterPro" id="IPR013216">
    <property type="entry name" value="Methyltransf_11"/>
</dbReference>
<protein>
    <submittedName>
        <fullName evidence="2">Methyltransferase family protein</fullName>
    </submittedName>
</protein>
<feature type="domain" description="Methyltransferase type 11" evidence="1">
    <location>
        <begin position="81"/>
        <end position="132"/>
    </location>
</feature>
<evidence type="ECO:0000259" key="1">
    <source>
        <dbReference type="Pfam" id="PF08241"/>
    </source>
</evidence>
<sequence>MANDRSIIGIDNWLLSASGRYLLAWEQAQIDRIVADIFGFHAIQVGWPALQGLRSSRMGHRWLLCDAEQAGWAVPEGATTLPSVLADFEALPFPAQSLDLVVLPHTLEIARDPHHTLREVERVLRPEGRLVVLGYNPASLMGAGCLARRALARLGPMPALCPLPPQAELIGWRRLRDWLRLLGLEIEAGGHGCHRPPWLSERWLQRTEWLDGAGQRWWPVLGSTYCMVAIKRVRGMRLLGPAWQPRRRPAAQPAMVARHVGPDRRAR</sequence>
<dbReference type="AlphaFoldDB" id="A0A318H358"/>
<name>A0A318H358_9BURK</name>
<dbReference type="Pfam" id="PF08241">
    <property type="entry name" value="Methyltransf_11"/>
    <property type="match status" value="1"/>
</dbReference>
<evidence type="ECO:0000313" key="3">
    <source>
        <dbReference type="Proteomes" id="UP000247811"/>
    </source>
</evidence>
<dbReference type="Gene3D" id="3.40.50.150">
    <property type="entry name" value="Vaccinia Virus protein VP39"/>
    <property type="match status" value="1"/>
</dbReference>
<keyword evidence="2" id="KW-0808">Transferase</keyword>
<dbReference type="InterPro" id="IPR029063">
    <property type="entry name" value="SAM-dependent_MTases_sf"/>
</dbReference>
<comment type="caution">
    <text evidence="2">The sequence shown here is derived from an EMBL/GenBank/DDBJ whole genome shotgun (WGS) entry which is preliminary data.</text>
</comment>
<dbReference type="GO" id="GO:0032259">
    <property type="term" value="P:methylation"/>
    <property type="evidence" value="ECO:0007669"/>
    <property type="project" value="UniProtKB-KW"/>
</dbReference>
<dbReference type="CDD" id="cd02440">
    <property type="entry name" value="AdoMet_MTases"/>
    <property type="match status" value="1"/>
</dbReference>
<dbReference type="Proteomes" id="UP000247811">
    <property type="component" value="Unassembled WGS sequence"/>
</dbReference>
<dbReference type="OrthoDB" id="6191410at2"/>
<reference evidence="2 3" key="1">
    <citation type="submission" date="2018-05" db="EMBL/GenBank/DDBJ databases">
        <title>Genomic Encyclopedia of Type Strains, Phase IV (KMG-IV): sequencing the most valuable type-strain genomes for metagenomic binning, comparative biology and taxonomic classification.</title>
        <authorList>
            <person name="Goeker M."/>
        </authorList>
    </citation>
    <scope>NUCLEOTIDE SEQUENCE [LARGE SCALE GENOMIC DNA]</scope>
    <source>
        <strain evidence="2 3">DSM 566</strain>
    </source>
</reference>
<dbReference type="RefSeq" id="WP_110399554.1">
    <property type="nucleotide sequence ID" value="NZ_QJJS01000003.1"/>
</dbReference>
<accession>A0A318H358</accession>
<organism evidence="2 3">
    <name type="scientific">Sphaerotilus hippei</name>
    <dbReference type="NCBI Taxonomy" id="744406"/>
    <lineage>
        <taxon>Bacteria</taxon>
        <taxon>Pseudomonadati</taxon>
        <taxon>Pseudomonadota</taxon>
        <taxon>Betaproteobacteria</taxon>
        <taxon>Burkholderiales</taxon>
        <taxon>Sphaerotilaceae</taxon>
        <taxon>Sphaerotilus</taxon>
    </lineage>
</organism>
<keyword evidence="3" id="KW-1185">Reference proteome</keyword>